<feature type="signal peptide" evidence="5">
    <location>
        <begin position="1"/>
        <end position="27"/>
    </location>
</feature>
<name>A0AA95H8W2_9GAMM</name>
<gene>
    <name evidence="7" type="ORF">QJT80_02220</name>
</gene>
<evidence type="ECO:0000256" key="3">
    <source>
        <dbReference type="ARBA" id="ARBA00022801"/>
    </source>
</evidence>
<protein>
    <submittedName>
        <fullName evidence="7">C40 family peptidase</fullName>
    </submittedName>
</protein>
<dbReference type="AlphaFoldDB" id="A0AA95H8W2"/>
<dbReference type="PROSITE" id="PS51935">
    <property type="entry name" value="NLPC_P60"/>
    <property type="match status" value="1"/>
</dbReference>
<dbReference type="GO" id="GO:0006508">
    <property type="term" value="P:proteolysis"/>
    <property type="evidence" value="ECO:0007669"/>
    <property type="project" value="UniProtKB-KW"/>
</dbReference>
<comment type="similarity">
    <text evidence="1">Belongs to the peptidase C40 family.</text>
</comment>
<dbReference type="SUPFAM" id="SSF54001">
    <property type="entry name" value="Cysteine proteinases"/>
    <property type="match status" value="1"/>
</dbReference>
<keyword evidence="4" id="KW-0788">Thiol protease</keyword>
<dbReference type="KEGG" id="tdu:QJT80_02220"/>
<evidence type="ECO:0000256" key="1">
    <source>
        <dbReference type="ARBA" id="ARBA00007074"/>
    </source>
</evidence>
<sequence>MKSKLLIAVSISMLLITGCSTSSTSTAEVEGGSVQVRKAALRTTNNSSNESTSDFLTRYANQKRVNNSNNRTRYSYPVNNRAVQARPIPTQAQGKREVTSLDRVVWNAQKQQGKMYRYGGENPSTGFDCSGLTQFAFGRGAGVALPRTAADQYRAATKIPRAQAQKGDLVFFNTRGRRVSHVGIYLGDGRFVHAPRTGRAITTEALDGYWAKRLIGFGRIPGVCVPSV</sequence>
<dbReference type="InterPro" id="IPR038765">
    <property type="entry name" value="Papain-like_cys_pep_sf"/>
</dbReference>
<dbReference type="EMBL" id="CP124755">
    <property type="protein sequence ID" value="WGZ91298.1"/>
    <property type="molecule type" value="Genomic_DNA"/>
</dbReference>
<dbReference type="Gene3D" id="3.90.1720.10">
    <property type="entry name" value="endopeptidase domain like (from Nostoc punctiforme)"/>
    <property type="match status" value="1"/>
</dbReference>
<dbReference type="InterPro" id="IPR000064">
    <property type="entry name" value="NLP_P60_dom"/>
</dbReference>
<feature type="chain" id="PRO_5041687735" evidence="5">
    <location>
        <begin position="28"/>
        <end position="228"/>
    </location>
</feature>
<dbReference type="PROSITE" id="PS51257">
    <property type="entry name" value="PROKAR_LIPOPROTEIN"/>
    <property type="match status" value="1"/>
</dbReference>
<keyword evidence="5" id="KW-0732">Signal</keyword>
<keyword evidence="2" id="KW-0645">Protease</keyword>
<feature type="domain" description="NlpC/P60" evidence="6">
    <location>
        <begin position="98"/>
        <end position="221"/>
    </location>
</feature>
<evidence type="ECO:0000313" key="7">
    <source>
        <dbReference type="EMBL" id="WGZ91298.1"/>
    </source>
</evidence>
<dbReference type="PANTHER" id="PTHR47053:SF1">
    <property type="entry name" value="MUREIN DD-ENDOPEPTIDASE MEPH-RELATED"/>
    <property type="match status" value="1"/>
</dbReference>
<evidence type="ECO:0000256" key="2">
    <source>
        <dbReference type="ARBA" id="ARBA00022670"/>
    </source>
</evidence>
<organism evidence="7">
    <name type="scientific">Candidatus Thiocaldithrix dubininis</name>
    <dbReference type="NCBI Taxonomy" id="3080823"/>
    <lineage>
        <taxon>Bacteria</taxon>
        <taxon>Pseudomonadati</taxon>
        <taxon>Pseudomonadota</taxon>
        <taxon>Gammaproteobacteria</taxon>
        <taxon>Thiotrichales</taxon>
        <taxon>Thiotrichaceae</taxon>
        <taxon>Candidatus Thiocaldithrix</taxon>
    </lineage>
</organism>
<accession>A0AA95H8W2</accession>
<evidence type="ECO:0000256" key="4">
    <source>
        <dbReference type="ARBA" id="ARBA00022807"/>
    </source>
</evidence>
<reference evidence="7" key="2">
    <citation type="submission" date="2023-04" db="EMBL/GenBank/DDBJ databases">
        <authorList>
            <person name="Beletskiy A.V."/>
            <person name="Mardanov A.V."/>
            <person name="Ravin N.V."/>
        </authorList>
    </citation>
    <scope>NUCLEOTIDE SEQUENCE</scope>
    <source>
        <strain evidence="7">GKL-01</strain>
    </source>
</reference>
<keyword evidence="3" id="KW-0378">Hydrolase</keyword>
<dbReference type="Proteomes" id="UP001300672">
    <property type="component" value="Chromosome"/>
</dbReference>
<dbReference type="Pfam" id="PF00877">
    <property type="entry name" value="NLPC_P60"/>
    <property type="match status" value="1"/>
</dbReference>
<dbReference type="PANTHER" id="PTHR47053">
    <property type="entry name" value="MUREIN DD-ENDOPEPTIDASE MEPH-RELATED"/>
    <property type="match status" value="1"/>
</dbReference>
<dbReference type="InterPro" id="IPR051202">
    <property type="entry name" value="Peptidase_C40"/>
</dbReference>
<evidence type="ECO:0000256" key="5">
    <source>
        <dbReference type="SAM" id="SignalP"/>
    </source>
</evidence>
<dbReference type="GO" id="GO:0008234">
    <property type="term" value="F:cysteine-type peptidase activity"/>
    <property type="evidence" value="ECO:0007669"/>
    <property type="project" value="UniProtKB-KW"/>
</dbReference>
<proteinExistence type="inferred from homology"/>
<reference evidence="7" key="1">
    <citation type="journal article" date="2023" name="Int. J. Mol. Sci.">
        <title>Metagenomics Revealed a New Genus 'Candidatus Thiocaldithrix dubininis' gen. nov., sp. nov. and a New Species 'Candidatus Thiothrix putei' sp. nov. in the Family Thiotrichaceae, Some Members of Which Have Traits of Both Na+- and H+-Motive Energetics.</title>
        <authorList>
            <person name="Ravin N.V."/>
            <person name="Muntyan M.S."/>
            <person name="Smolyakov D.D."/>
            <person name="Rudenko T.S."/>
            <person name="Beletsky A.V."/>
            <person name="Mardanov A.V."/>
            <person name="Grabovich M.Y."/>
        </authorList>
    </citation>
    <scope>NUCLEOTIDE SEQUENCE</scope>
    <source>
        <strain evidence="7">GKL-01</strain>
    </source>
</reference>
<evidence type="ECO:0000259" key="6">
    <source>
        <dbReference type="PROSITE" id="PS51935"/>
    </source>
</evidence>